<dbReference type="EMBL" id="CP004021">
    <property type="protein sequence ID" value="AKK20126.1"/>
    <property type="molecule type" value="Genomic_DNA"/>
</dbReference>
<dbReference type="STRING" id="1277257.G293_02470"/>
<organism evidence="7 8">
    <name type="scientific">Candidatus Liberibacter africanus PTSAPSY</name>
    <dbReference type="NCBI Taxonomy" id="1277257"/>
    <lineage>
        <taxon>Bacteria</taxon>
        <taxon>Pseudomonadati</taxon>
        <taxon>Pseudomonadota</taxon>
        <taxon>Alphaproteobacteria</taxon>
        <taxon>Hyphomicrobiales</taxon>
        <taxon>Rhizobiaceae</taxon>
        <taxon>Liberibacter</taxon>
    </lineage>
</organism>
<dbReference type="Gene3D" id="1.10.287.10">
    <property type="entry name" value="S15/NS1, RNA-binding"/>
    <property type="match status" value="1"/>
</dbReference>
<keyword evidence="4 6" id="KW-0694">RNA-binding</keyword>
<dbReference type="PATRIC" id="fig|1277257.4.peg.533"/>
<dbReference type="NCBIfam" id="TIGR00952">
    <property type="entry name" value="S15_bact"/>
    <property type="match status" value="1"/>
</dbReference>
<protein>
    <recommendedName>
        <fullName evidence="4">Small ribosomal subunit protein uS15</fullName>
    </recommendedName>
</protein>
<dbReference type="FunFam" id="1.10.287.10:FF:000002">
    <property type="entry name" value="30S ribosomal protein S15"/>
    <property type="match status" value="1"/>
</dbReference>
<keyword evidence="8" id="KW-1185">Reference proteome</keyword>
<dbReference type="InterPro" id="IPR000589">
    <property type="entry name" value="Ribosomal_uS15"/>
</dbReference>
<dbReference type="HAMAP" id="MF_01343_B">
    <property type="entry name" value="Ribosomal_uS15_B"/>
    <property type="match status" value="1"/>
</dbReference>
<dbReference type="GO" id="GO:1990904">
    <property type="term" value="C:ribonucleoprotein complex"/>
    <property type="evidence" value="ECO:0007669"/>
    <property type="project" value="UniProtKB-KW"/>
</dbReference>
<dbReference type="PANTHER" id="PTHR23321:SF26">
    <property type="entry name" value="SMALL RIBOSOMAL SUBUNIT PROTEIN US15M"/>
    <property type="match status" value="1"/>
</dbReference>
<evidence type="ECO:0000256" key="1">
    <source>
        <dbReference type="ARBA" id="ARBA00022980"/>
    </source>
</evidence>
<accession>A0A0G3I2L1</accession>
<dbReference type="CDD" id="cd00353">
    <property type="entry name" value="Ribosomal_S15p_S13e"/>
    <property type="match status" value="1"/>
</dbReference>
<evidence type="ECO:0000313" key="8">
    <source>
        <dbReference type="Proteomes" id="UP000035503"/>
    </source>
</evidence>
<comment type="function">
    <text evidence="4">Forms an intersubunit bridge (bridge B4) with the 23S rRNA of the 50S subunit in the ribosome.</text>
</comment>
<dbReference type="GO" id="GO:0005737">
    <property type="term" value="C:cytoplasm"/>
    <property type="evidence" value="ECO:0007669"/>
    <property type="project" value="UniProtKB-ARBA"/>
</dbReference>
<dbReference type="InterPro" id="IPR005290">
    <property type="entry name" value="Ribosomal_uS15_bac-type"/>
</dbReference>
<keyword evidence="4 6" id="KW-0699">rRNA-binding</keyword>
<comment type="function">
    <text evidence="4 6">One of the primary rRNA binding proteins, it binds directly to 16S rRNA where it helps nucleate assembly of the platform of the 30S subunit by binding and bridging several RNA helices of the 16S rRNA.</text>
</comment>
<dbReference type="GO" id="GO:0003735">
    <property type="term" value="F:structural constituent of ribosome"/>
    <property type="evidence" value="ECO:0007669"/>
    <property type="project" value="InterPro"/>
</dbReference>
<gene>
    <name evidence="4" type="primary">rpsO</name>
    <name evidence="7" type="ORF">G293_02470</name>
</gene>
<keyword evidence="1 4" id="KW-0689">Ribosomal protein</keyword>
<proteinExistence type="inferred from homology"/>
<keyword evidence="2 4" id="KW-0687">Ribonucleoprotein</keyword>
<dbReference type="OrthoDB" id="9799262at2"/>
<dbReference type="Pfam" id="PF00312">
    <property type="entry name" value="Ribosomal_S15"/>
    <property type="match status" value="1"/>
</dbReference>
<evidence type="ECO:0000313" key="7">
    <source>
        <dbReference type="EMBL" id="AKK20126.1"/>
    </source>
</evidence>
<reference evidence="7 8" key="1">
    <citation type="journal article" date="2015" name="Genome Announc.">
        <title>Complete Genome Sequence of 'Candidatus Liberibacter africanus,' a Bacterium Associated with Citrus Huanglongbing.</title>
        <authorList>
            <person name="Lin H."/>
            <person name="Pietersen G."/>
            <person name="Han C."/>
            <person name="Read D.A."/>
            <person name="Lou B."/>
            <person name="Gupta G."/>
            <person name="Civerolo E.L."/>
        </authorList>
    </citation>
    <scope>NUCLEOTIDE SEQUENCE [LARGE SCALE GENOMIC DNA]</scope>
    <source>
        <strain evidence="7 8">PTSAPSY</strain>
    </source>
</reference>
<dbReference type="GO" id="GO:0006412">
    <property type="term" value="P:translation"/>
    <property type="evidence" value="ECO:0007669"/>
    <property type="project" value="UniProtKB-UniRule"/>
</dbReference>
<evidence type="ECO:0000256" key="6">
    <source>
        <dbReference type="RuleBase" id="RU004524"/>
    </source>
</evidence>
<dbReference type="Proteomes" id="UP000035503">
    <property type="component" value="Chromosome"/>
</dbReference>
<dbReference type="GO" id="GO:0019843">
    <property type="term" value="F:rRNA binding"/>
    <property type="evidence" value="ECO:0007669"/>
    <property type="project" value="UniProtKB-UniRule"/>
</dbReference>
<name>A0A0G3I2L1_LIBAF</name>
<dbReference type="AlphaFoldDB" id="A0A0G3I2L1"/>
<dbReference type="SMART" id="SM01387">
    <property type="entry name" value="Ribosomal_S15"/>
    <property type="match status" value="1"/>
</dbReference>
<dbReference type="PROSITE" id="PS00362">
    <property type="entry name" value="RIBOSOMAL_S15"/>
    <property type="match status" value="1"/>
</dbReference>
<comment type="subunit">
    <text evidence="3 4">Part of the 30S ribosomal subunit. Forms a bridge to the 50S subunit in the 70S ribosome, contacting the 23S rRNA.</text>
</comment>
<dbReference type="GO" id="GO:0005840">
    <property type="term" value="C:ribosome"/>
    <property type="evidence" value="ECO:0007669"/>
    <property type="project" value="UniProtKB-KW"/>
</dbReference>
<dbReference type="PANTHER" id="PTHR23321">
    <property type="entry name" value="RIBOSOMAL PROTEIN S15, BACTERIAL AND ORGANELLAR"/>
    <property type="match status" value="1"/>
</dbReference>
<dbReference type="RefSeq" id="WP_047264160.1">
    <property type="nucleotide sequence ID" value="NZ_CP004021.1"/>
</dbReference>
<dbReference type="KEGG" id="lau:G293_02470"/>
<sequence>MSITLKRKRELIQEYASSEKDTGSPEVQIAVCCERIANLTKHFKNAKKDVNSKIGLSKLIALRNSLLKYLERKDVERYKKLVSSLGLRR</sequence>
<dbReference type="SUPFAM" id="SSF47060">
    <property type="entry name" value="S15/NS1 RNA-binding domain"/>
    <property type="match status" value="1"/>
</dbReference>
<comment type="similarity">
    <text evidence="4 5">Belongs to the universal ribosomal protein uS15 family.</text>
</comment>
<evidence type="ECO:0000256" key="3">
    <source>
        <dbReference type="ARBA" id="ARBA00064542"/>
    </source>
</evidence>
<evidence type="ECO:0000256" key="5">
    <source>
        <dbReference type="RuleBase" id="RU003919"/>
    </source>
</evidence>
<dbReference type="InterPro" id="IPR009068">
    <property type="entry name" value="uS15_NS1_RNA-bd_sf"/>
</dbReference>
<dbReference type="Gene3D" id="6.10.250.3130">
    <property type="match status" value="1"/>
</dbReference>
<evidence type="ECO:0000256" key="4">
    <source>
        <dbReference type="HAMAP-Rule" id="MF_01343"/>
    </source>
</evidence>
<evidence type="ECO:0000256" key="2">
    <source>
        <dbReference type="ARBA" id="ARBA00023274"/>
    </source>
</evidence>